<comment type="caution">
    <text evidence="1">The sequence shown here is derived from an EMBL/GenBank/DDBJ whole genome shotgun (WGS) entry which is preliminary data.</text>
</comment>
<reference evidence="1" key="1">
    <citation type="journal article" date="2022" name="bioRxiv">
        <title>Sequencing and chromosome-scale assembly of the giantPleurodeles waltlgenome.</title>
        <authorList>
            <person name="Brown T."/>
            <person name="Elewa A."/>
            <person name="Iarovenko S."/>
            <person name="Subramanian E."/>
            <person name="Araus A.J."/>
            <person name="Petzold A."/>
            <person name="Susuki M."/>
            <person name="Suzuki K.-i.T."/>
            <person name="Hayashi T."/>
            <person name="Toyoda A."/>
            <person name="Oliveira C."/>
            <person name="Osipova E."/>
            <person name="Leigh N.D."/>
            <person name="Simon A."/>
            <person name="Yun M.H."/>
        </authorList>
    </citation>
    <scope>NUCLEOTIDE SEQUENCE</scope>
    <source>
        <strain evidence="1">20211129_DDA</strain>
        <tissue evidence="1">Liver</tissue>
    </source>
</reference>
<gene>
    <name evidence="1" type="ORF">NDU88_003326</name>
</gene>
<dbReference type="Proteomes" id="UP001066276">
    <property type="component" value="Chromosome 3_1"/>
</dbReference>
<proteinExistence type="predicted"/>
<name>A0AAV7UC60_PLEWA</name>
<organism evidence="1 2">
    <name type="scientific">Pleurodeles waltl</name>
    <name type="common">Iberian ribbed newt</name>
    <dbReference type="NCBI Taxonomy" id="8319"/>
    <lineage>
        <taxon>Eukaryota</taxon>
        <taxon>Metazoa</taxon>
        <taxon>Chordata</taxon>
        <taxon>Craniata</taxon>
        <taxon>Vertebrata</taxon>
        <taxon>Euteleostomi</taxon>
        <taxon>Amphibia</taxon>
        <taxon>Batrachia</taxon>
        <taxon>Caudata</taxon>
        <taxon>Salamandroidea</taxon>
        <taxon>Salamandridae</taxon>
        <taxon>Pleurodelinae</taxon>
        <taxon>Pleurodeles</taxon>
    </lineage>
</organism>
<sequence length="97" mass="9985">MGSTPRGIFSLAYATRWSAATSSVMAALVHEIQVLVDPPSAPVSPSTRSLAPGLRPWSIGQTCGDLTAGVHVLGTPLRRPRLGTSTPLLAANGGCTF</sequence>
<dbReference type="EMBL" id="JANPWB010000005">
    <property type="protein sequence ID" value="KAJ1186545.1"/>
    <property type="molecule type" value="Genomic_DNA"/>
</dbReference>
<accession>A0AAV7UC60</accession>
<dbReference type="AlphaFoldDB" id="A0AAV7UC60"/>
<evidence type="ECO:0000313" key="1">
    <source>
        <dbReference type="EMBL" id="KAJ1186545.1"/>
    </source>
</evidence>
<protein>
    <recommendedName>
        <fullName evidence="3">Secreted protein</fullName>
    </recommendedName>
</protein>
<evidence type="ECO:0008006" key="3">
    <source>
        <dbReference type="Google" id="ProtNLM"/>
    </source>
</evidence>
<keyword evidence="2" id="KW-1185">Reference proteome</keyword>
<evidence type="ECO:0000313" key="2">
    <source>
        <dbReference type="Proteomes" id="UP001066276"/>
    </source>
</evidence>